<proteinExistence type="predicted"/>
<feature type="region of interest" description="Disordered" evidence="9">
    <location>
        <begin position="1143"/>
        <end position="1163"/>
    </location>
</feature>
<dbReference type="InterPro" id="IPR013783">
    <property type="entry name" value="Ig-like_fold"/>
</dbReference>
<dbReference type="SMART" id="SM00408">
    <property type="entry name" value="IGc2"/>
    <property type="match status" value="4"/>
</dbReference>
<evidence type="ECO:0000256" key="3">
    <source>
        <dbReference type="ARBA" id="ARBA00022729"/>
    </source>
</evidence>
<dbReference type="CDD" id="cd00099">
    <property type="entry name" value="IgV"/>
    <property type="match status" value="1"/>
</dbReference>
<dbReference type="InterPro" id="IPR007110">
    <property type="entry name" value="Ig-like_dom"/>
</dbReference>
<evidence type="ECO:0000259" key="12">
    <source>
        <dbReference type="PROSITE" id="PS50835"/>
    </source>
</evidence>
<organism evidence="13 14">
    <name type="scientific">Pleurodeles waltl</name>
    <name type="common">Iberian ribbed newt</name>
    <dbReference type="NCBI Taxonomy" id="8319"/>
    <lineage>
        <taxon>Eukaryota</taxon>
        <taxon>Metazoa</taxon>
        <taxon>Chordata</taxon>
        <taxon>Craniata</taxon>
        <taxon>Vertebrata</taxon>
        <taxon>Euteleostomi</taxon>
        <taxon>Amphibia</taxon>
        <taxon>Batrachia</taxon>
        <taxon>Caudata</taxon>
        <taxon>Salamandroidea</taxon>
        <taxon>Salamandridae</taxon>
        <taxon>Pleurodelinae</taxon>
        <taxon>Pleurodeles</taxon>
    </lineage>
</organism>
<keyword evidence="2 10" id="KW-0812">Transmembrane</keyword>
<dbReference type="InterPro" id="IPR051102">
    <property type="entry name" value="IgSF_V-set/TM_domain"/>
</dbReference>
<keyword evidence="6 10" id="KW-0472">Membrane</keyword>
<evidence type="ECO:0000256" key="4">
    <source>
        <dbReference type="ARBA" id="ARBA00022737"/>
    </source>
</evidence>
<feature type="domain" description="Ig-like" evidence="12">
    <location>
        <begin position="557"/>
        <end position="664"/>
    </location>
</feature>
<feature type="domain" description="Ig-like" evidence="12">
    <location>
        <begin position="807"/>
        <end position="926"/>
    </location>
</feature>
<dbReference type="Gene3D" id="2.60.40.10">
    <property type="entry name" value="Immunoglobulins"/>
    <property type="match status" value="8"/>
</dbReference>
<feature type="transmembrane region" description="Helical" evidence="10">
    <location>
        <begin position="1092"/>
        <end position="1115"/>
    </location>
</feature>
<keyword evidence="3 11" id="KW-0732">Signal</keyword>
<evidence type="ECO:0000256" key="2">
    <source>
        <dbReference type="ARBA" id="ARBA00022692"/>
    </source>
</evidence>
<dbReference type="EMBL" id="JANPWB010000012">
    <property type="protein sequence ID" value="KAJ1112297.1"/>
    <property type="molecule type" value="Genomic_DNA"/>
</dbReference>
<keyword evidence="14" id="KW-1185">Reference proteome</keyword>
<feature type="chain" id="PRO_5043406507" description="Ig-like domain-containing protein" evidence="11">
    <location>
        <begin position="20"/>
        <end position="1163"/>
    </location>
</feature>
<evidence type="ECO:0000256" key="11">
    <source>
        <dbReference type="SAM" id="SignalP"/>
    </source>
</evidence>
<feature type="domain" description="Ig-like" evidence="12">
    <location>
        <begin position="405"/>
        <end position="533"/>
    </location>
</feature>
<dbReference type="GO" id="GO:0016020">
    <property type="term" value="C:membrane"/>
    <property type="evidence" value="ECO:0007669"/>
    <property type="project" value="UniProtKB-SubCell"/>
</dbReference>
<evidence type="ECO:0000256" key="5">
    <source>
        <dbReference type="ARBA" id="ARBA00022989"/>
    </source>
</evidence>
<evidence type="ECO:0000256" key="8">
    <source>
        <dbReference type="ARBA" id="ARBA00023319"/>
    </source>
</evidence>
<dbReference type="PANTHER" id="PTHR12207">
    <property type="entry name" value="V-SET AND TRANSMEMBRANE DOMAIN-CONTAINING PROTEIN"/>
    <property type="match status" value="1"/>
</dbReference>
<dbReference type="AlphaFoldDB" id="A0AAV7NAT2"/>
<dbReference type="SUPFAM" id="SSF48726">
    <property type="entry name" value="Immunoglobulin"/>
    <property type="match status" value="8"/>
</dbReference>
<evidence type="ECO:0000256" key="9">
    <source>
        <dbReference type="SAM" id="MobiDB-lite"/>
    </source>
</evidence>
<evidence type="ECO:0000256" key="1">
    <source>
        <dbReference type="ARBA" id="ARBA00004479"/>
    </source>
</evidence>
<evidence type="ECO:0000256" key="6">
    <source>
        <dbReference type="ARBA" id="ARBA00023136"/>
    </source>
</evidence>
<accession>A0AAV7NAT2</accession>
<evidence type="ECO:0000256" key="10">
    <source>
        <dbReference type="SAM" id="Phobius"/>
    </source>
</evidence>
<reference evidence="13" key="1">
    <citation type="journal article" date="2022" name="bioRxiv">
        <title>Sequencing and chromosome-scale assembly of the giantPleurodeles waltlgenome.</title>
        <authorList>
            <person name="Brown T."/>
            <person name="Elewa A."/>
            <person name="Iarovenko S."/>
            <person name="Subramanian E."/>
            <person name="Araus A.J."/>
            <person name="Petzold A."/>
            <person name="Susuki M."/>
            <person name="Suzuki K.-i.T."/>
            <person name="Hayashi T."/>
            <person name="Toyoda A."/>
            <person name="Oliveira C."/>
            <person name="Osipova E."/>
            <person name="Leigh N.D."/>
            <person name="Simon A."/>
            <person name="Yun M.H."/>
        </authorList>
    </citation>
    <scope>NUCLEOTIDE SEQUENCE</scope>
    <source>
        <strain evidence="13">20211129_DDA</strain>
        <tissue evidence="13">Liver</tissue>
    </source>
</reference>
<gene>
    <name evidence="13" type="ORF">NDU88_000565</name>
</gene>
<keyword evidence="5 10" id="KW-1133">Transmembrane helix</keyword>
<dbReference type="FunFam" id="2.60.40.10:FF:000191">
    <property type="entry name" value="Immunoglobulin superfamily member 3"/>
    <property type="match status" value="1"/>
</dbReference>
<feature type="domain" description="Ig-like" evidence="12">
    <location>
        <begin position="294"/>
        <end position="385"/>
    </location>
</feature>
<keyword evidence="7" id="KW-1015">Disulfide bond</keyword>
<dbReference type="InterPro" id="IPR013106">
    <property type="entry name" value="Ig_V-set"/>
</dbReference>
<dbReference type="Proteomes" id="UP001066276">
    <property type="component" value="Chromosome 8"/>
</dbReference>
<dbReference type="FunFam" id="2.60.40.10:FF:000491">
    <property type="entry name" value="Immunoglobulin superfamily, member 3"/>
    <property type="match status" value="1"/>
</dbReference>
<feature type="domain" description="Ig-like" evidence="12">
    <location>
        <begin position="936"/>
        <end position="1061"/>
    </location>
</feature>
<dbReference type="Pfam" id="PF07686">
    <property type="entry name" value="V-set"/>
    <property type="match status" value="2"/>
</dbReference>
<dbReference type="InterPro" id="IPR003598">
    <property type="entry name" value="Ig_sub2"/>
</dbReference>
<feature type="signal peptide" evidence="11">
    <location>
        <begin position="1"/>
        <end position="19"/>
    </location>
</feature>
<evidence type="ECO:0000313" key="13">
    <source>
        <dbReference type="EMBL" id="KAJ1112297.1"/>
    </source>
</evidence>
<dbReference type="InterPro" id="IPR003599">
    <property type="entry name" value="Ig_sub"/>
</dbReference>
<dbReference type="InterPro" id="IPR036179">
    <property type="entry name" value="Ig-like_dom_sf"/>
</dbReference>
<feature type="domain" description="Ig-like" evidence="12">
    <location>
        <begin position="34"/>
        <end position="138"/>
    </location>
</feature>
<name>A0AAV7NAT2_PLEWA</name>
<dbReference type="SMART" id="SM00409">
    <property type="entry name" value="IG"/>
    <property type="match status" value="8"/>
</dbReference>
<sequence length="1163" mass="129952">MASVLHIAASLLALGLSAGQRNVMVPRGPLIRAKGYNISIWCKVSGYQGPSIQTFHWSMYFPSAPQKEVQIVSTEGPGFAYYVYEQRVKSGGIFVERITGDHVLLHITDLQANDAGDYECHTPNTDPSYLGNYSAKVDLLVIPDTLNVIMIPQTLKKVEGDRLELICTVSKSTSQHTHLSVTWHLSSGGDSTELLSLSKDFVLSSGSSYRHRFASGDLRMDKTGTTIYKMTITKLQLSDQGAIYCEAIEWIQDPDGSWKDITKKKSEVTLLTVESLGRNFTTSIKTGKNPLVMGDSLDVTCSVQAQNLPGRLFHVSWLLEGTEVAVMDPHGVTTLQKEYGGRASLGQLQLVRKSLEDYNLWLLHATPDDGGTYSCEVSEVERDTSGSLMFIQSKRSADISVQVAPAGTENNLEVSIKSNKSLVMEGQSVVFHCNTSGTTNPVSVTWYHIREQEHTKQIARLERDGSLRVGPSYQGRRTHGTLRLEKTGPASFELGLDYALMNDSGLYGCQVKEWSQAADGRWEALGEKHQEVSLNVTLLGTGLGATLQSRTHTVQLGDTIVLMCLISAPVESPLSITWQVLPPGATDDSFRPMVRVLHGGGVEWLGQYFQEKGTVTGTATTSKLTLRRVSWKDATSYRCKVEALKRSPEKTWVPAAMSRSNRLTIEVTPKKSLLELDTTNRHIKIGPTTDTFEVECGLTQVQDGSRYYVTWYQLPPSNKVQPTRLLSTDLDGVVQYSLEVDSLERKHHTERVSKTMYKLHVRRVDHSDQGAYYCGVEEWSWPADDGWISLGRCESGKTTVEFQHSESNLQLMKANNTLVTTESEEVTMNCGLEGSTRPDSRLSVTWFYKRGPARPRTLLKMGPNILVDYPDKEKRQRIRFDTPSAGNYSLTLQALEEEDGGLYYCQVEEWLLNPTGSWIKEGADLSGFTHLIVRRPANNLRMNTTEMDLIVLEEDHSSLILPCEITSRSSPSSVFSVAWWKVSDKGEQLVFKVGQDLLFQFGNISNHGSDKKMDSKLRFERPSEMFYHLTVMRPEASESGIYFCRVEEWLWSPAQTLYKISEKRSGNFNITIQQPTETTISSSSVCSSAFPVTYILIFAIIIVVLLVIITVVLWMKLRRSDHQRFNLKGKNLWMAPGEPVRSIGVRSKSDDDGGEEEEGKSVF</sequence>
<comment type="caution">
    <text evidence="13">The sequence shown here is derived from an EMBL/GenBank/DDBJ whole genome shotgun (WGS) entry which is preliminary data.</text>
</comment>
<comment type="subcellular location">
    <subcellularLocation>
        <location evidence="1">Membrane</location>
        <topology evidence="1">Single-pass type I membrane protein</topology>
    </subcellularLocation>
</comment>
<dbReference type="SMART" id="SM00406">
    <property type="entry name" value="IGv"/>
    <property type="match status" value="7"/>
</dbReference>
<keyword evidence="8" id="KW-0393">Immunoglobulin domain</keyword>
<evidence type="ECO:0000256" key="7">
    <source>
        <dbReference type="ARBA" id="ARBA00023157"/>
    </source>
</evidence>
<keyword evidence="4" id="KW-0677">Repeat</keyword>
<dbReference type="PROSITE" id="PS50835">
    <property type="entry name" value="IG_LIKE"/>
    <property type="match status" value="8"/>
</dbReference>
<dbReference type="PANTHER" id="PTHR12207:SF25">
    <property type="entry name" value="IMMUNOGLOBULIN SUPERFAMILY MEMBER 2"/>
    <property type="match status" value="1"/>
</dbReference>
<feature type="domain" description="Ig-like" evidence="12">
    <location>
        <begin position="143"/>
        <end position="247"/>
    </location>
</feature>
<feature type="compositionally biased region" description="Acidic residues" evidence="9">
    <location>
        <begin position="1152"/>
        <end position="1163"/>
    </location>
</feature>
<protein>
    <recommendedName>
        <fullName evidence="12">Ig-like domain-containing protein</fullName>
    </recommendedName>
</protein>
<feature type="domain" description="Ig-like" evidence="12">
    <location>
        <begin position="669"/>
        <end position="777"/>
    </location>
</feature>
<evidence type="ECO:0000313" key="14">
    <source>
        <dbReference type="Proteomes" id="UP001066276"/>
    </source>
</evidence>